<comment type="caution">
    <text evidence="1">The sequence shown here is derived from an EMBL/GenBank/DDBJ whole genome shotgun (WGS) entry which is preliminary data.</text>
</comment>
<name>A0A7W6EQS8_9BACT</name>
<dbReference type="AlphaFoldDB" id="A0A7W6EQS8"/>
<keyword evidence="2" id="KW-1185">Reference proteome</keyword>
<gene>
    <name evidence="1" type="ORF">FHS57_002778</name>
</gene>
<sequence length="72" mass="8214">MTHLISNSEEVRRLQRDKLTSLIPTPTGLHGWGNYLFSTARAAPQDFAPLGLPTLVCVWLKAFISNLWKMRF</sequence>
<accession>A0A7W6EQS8</accession>
<organism evidence="1 2">
    <name type="scientific">Runella defluvii</name>
    <dbReference type="NCBI Taxonomy" id="370973"/>
    <lineage>
        <taxon>Bacteria</taxon>
        <taxon>Pseudomonadati</taxon>
        <taxon>Bacteroidota</taxon>
        <taxon>Cytophagia</taxon>
        <taxon>Cytophagales</taxon>
        <taxon>Spirosomataceae</taxon>
        <taxon>Runella</taxon>
    </lineage>
</organism>
<protein>
    <submittedName>
        <fullName evidence="1">Uncharacterized protein</fullName>
    </submittedName>
</protein>
<proteinExistence type="predicted"/>
<evidence type="ECO:0000313" key="2">
    <source>
        <dbReference type="Proteomes" id="UP000541352"/>
    </source>
</evidence>
<dbReference type="Proteomes" id="UP000541352">
    <property type="component" value="Unassembled WGS sequence"/>
</dbReference>
<reference evidence="1 2" key="1">
    <citation type="submission" date="2020-08" db="EMBL/GenBank/DDBJ databases">
        <title>Genomic Encyclopedia of Type Strains, Phase IV (KMG-IV): sequencing the most valuable type-strain genomes for metagenomic binning, comparative biology and taxonomic classification.</title>
        <authorList>
            <person name="Goeker M."/>
        </authorList>
    </citation>
    <scope>NUCLEOTIDE SEQUENCE [LARGE SCALE GENOMIC DNA]</scope>
    <source>
        <strain evidence="1 2">DSM 17976</strain>
    </source>
</reference>
<dbReference type="EMBL" id="JACIBY010000005">
    <property type="protein sequence ID" value="MBB3838772.1"/>
    <property type="molecule type" value="Genomic_DNA"/>
</dbReference>
<evidence type="ECO:0000313" key="1">
    <source>
        <dbReference type="EMBL" id="MBB3838772.1"/>
    </source>
</evidence>